<keyword evidence="6 8" id="KW-0012">Acyltransferase</keyword>
<evidence type="ECO:0000256" key="7">
    <source>
        <dbReference type="ARBA" id="ARBA00038298"/>
    </source>
</evidence>
<comment type="domain">
    <text evidence="8">The DHHC domain is required for palmitoyltransferase activity.</text>
</comment>
<dbReference type="GO" id="GO:0006612">
    <property type="term" value="P:protein targeting to membrane"/>
    <property type="evidence" value="ECO:0007669"/>
    <property type="project" value="TreeGrafter"/>
</dbReference>
<evidence type="ECO:0000256" key="1">
    <source>
        <dbReference type="ARBA" id="ARBA00004141"/>
    </source>
</evidence>
<gene>
    <name evidence="10" type="ORF">KQX54_008823</name>
</gene>
<dbReference type="GO" id="GO:0016020">
    <property type="term" value="C:membrane"/>
    <property type="evidence" value="ECO:0007669"/>
    <property type="project" value="UniProtKB-SubCell"/>
</dbReference>
<keyword evidence="4 8" id="KW-1133">Transmembrane helix</keyword>
<dbReference type="GO" id="GO:0005794">
    <property type="term" value="C:Golgi apparatus"/>
    <property type="evidence" value="ECO:0007669"/>
    <property type="project" value="TreeGrafter"/>
</dbReference>
<sequence>MEKSKLYKLAFKICPPIALIFSILVTITTLYINEGLSPLFIFISIQVYLNWFAIYTISQGVMTARRQTRDESDSDSVAITIAQEYPANVKYWYCDKCQNYTYKPTQHCVVCNKCFHYRDHHCFFIGGCVIQENMGNFILICFHTSLACLYSLMVIRPYLYENLRDILEQDPSVVNVIINFCFPIAIARLLIFGKTSCLLLITLFDTLFSVWIVCLVYGAWKLFSCYTGRQRYYPHVRRKFDLMQIFGSYGLLNLFFPYNGLISSRDLRGRYLLKDI</sequence>
<feature type="transmembrane region" description="Helical" evidence="8">
    <location>
        <begin position="198"/>
        <end position="220"/>
    </location>
</feature>
<dbReference type="InterPro" id="IPR039859">
    <property type="entry name" value="PFA4/ZDH16/20/ERF2-like"/>
</dbReference>
<dbReference type="PROSITE" id="PS50216">
    <property type="entry name" value="DHHC"/>
    <property type="match status" value="1"/>
</dbReference>
<dbReference type="GO" id="GO:0019706">
    <property type="term" value="F:protein-cysteine S-palmitoyltransferase activity"/>
    <property type="evidence" value="ECO:0007669"/>
    <property type="project" value="UniProtKB-EC"/>
</dbReference>
<keyword evidence="5 8" id="KW-0472">Membrane</keyword>
<keyword evidence="2 8" id="KW-0808">Transferase</keyword>
<dbReference type="GO" id="GO:0005783">
    <property type="term" value="C:endoplasmic reticulum"/>
    <property type="evidence" value="ECO:0007669"/>
    <property type="project" value="TreeGrafter"/>
</dbReference>
<name>A0AAV7IDW3_COTGL</name>
<feature type="transmembrane region" description="Helical" evidence="8">
    <location>
        <begin position="172"/>
        <end position="191"/>
    </location>
</feature>
<dbReference type="EC" id="2.3.1.225" evidence="8"/>
<evidence type="ECO:0000256" key="5">
    <source>
        <dbReference type="ARBA" id="ARBA00023136"/>
    </source>
</evidence>
<evidence type="ECO:0000256" key="6">
    <source>
        <dbReference type="ARBA" id="ARBA00023315"/>
    </source>
</evidence>
<dbReference type="PANTHER" id="PTHR22883:SF23">
    <property type="entry name" value="PALMITOYLTRANSFERASE ZDHHC6"/>
    <property type="match status" value="1"/>
</dbReference>
<evidence type="ECO:0000256" key="4">
    <source>
        <dbReference type="ARBA" id="ARBA00022989"/>
    </source>
</evidence>
<dbReference type="PANTHER" id="PTHR22883">
    <property type="entry name" value="ZINC FINGER DHHC DOMAIN CONTAINING PROTEIN"/>
    <property type="match status" value="1"/>
</dbReference>
<comment type="subcellular location">
    <subcellularLocation>
        <location evidence="1">Membrane</location>
        <topology evidence="1">Multi-pass membrane protein</topology>
    </subcellularLocation>
</comment>
<feature type="transmembrane region" description="Helical" evidence="8">
    <location>
        <begin position="240"/>
        <end position="261"/>
    </location>
</feature>
<dbReference type="Proteomes" id="UP000826195">
    <property type="component" value="Unassembled WGS sequence"/>
</dbReference>
<comment type="catalytic activity">
    <reaction evidence="8">
        <text>L-cysteinyl-[protein] + hexadecanoyl-CoA = S-hexadecanoyl-L-cysteinyl-[protein] + CoA</text>
        <dbReference type="Rhea" id="RHEA:36683"/>
        <dbReference type="Rhea" id="RHEA-COMP:10131"/>
        <dbReference type="Rhea" id="RHEA-COMP:11032"/>
        <dbReference type="ChEBI" id="CHEBI:29950"/>
        <dbReference type="ChEBI" id="CHEBI:57287"/>
        <dbReference type="ChEBI" id="CHEBI:57379"/>
        <dbReference type="ChEBI" id="CHEBI:74151"/>
        <dbReference type="EC" id="2.3.1.225"/>
    </reaction>
</comment>
<comment type="caution">
    <text evidence="10">The sequence shown here is derived from an EMBL/GenBank/DDBJ whole genome shotgun (WGS) entry which is preliminary data.</text>
</comment>
<dbReference type="AlphaFoldDB" id="A0AAV7IDW3"/>
<evidence type="ECO:0000256" key="8">
    <source>
        <dbReference type="RuleBase" id="RU079119"/>
    </source>
</evidence>
<organism evidence="10 11">
    <name type="scientific">Cotesia glomerata</name>
    <name type="common">Lepidopteran parasitic wasp</name>
    <name type="synonym">Apanteles glomeratus</name>
    <dbReference type="NCBI Taxonomy" id="32391"/>
    <lineage>
        <taxon>Eukaryota</taxon>
        <taxon>Metazoa</taxon>
        <taxon>Ecdysozoa</taxon>
        <taxon>Arthropoda</taxon>
        <taxon>Hexapoda</taxon>
        <taxon>Insecta</taxon>
        <taxon>Pterygota</taxon>
        <taxon>Neoptera</taxon>
        <taxon>Endopterygota</taxon>
        <taxon>Hymenoptera</taxon>
        <taxon>Apocrita</taxon>
        <taxon>Ichneumonoidea</taxon>
        <taxon>Braconidae</taxon>
        <taxon>Microgastrinae</taxon>
        <taxon>Cotesia</taxon>
    </lineage>
</organism>
<reference evidence="10 11" key="1">
    <citation type="journal article" date="2021" name="J. Hered.">
        <title>A chromosome-level genome assembly of the parasitoid wasp, Cotesia glomerata (Hymenoptera: Braconidae).</title>
        <authorList>
            <person name="Pinto B.J."/>
            <person name="Weis J.J."/>
            <person name="Gamble T."/>
            <person name="Ode P.J."/>
            <person name="Paul R."/>
            <person name="Zaspel J.M."/>
        </authorList>
    </citation>
    <scope>NUCLEOTIDE SEQUENCE [LARGE SCALE GENOMIC DNA]</scope>
    <source>
        <strain evidence="10">CgM1</strain>
    </source>
</reference>
<evidence type="ECO:0000259" key="9">
    <source>
        <dbReference type="Pfam" id="PF01529"/>
    </source>
</evidence>
<keyword evidence="3 8" id="KW-0812">Transmembrane</keyword>
<protein>
    <recommendedName>
        <fullName evidence="8">Palmitoyltransferase</fullName>
        <ecNumber evidence="8">2.3.1.225</ecNumber>
    </recommendedName>
</protein>
<evidence type="ECO:0000313" key="11">
    <source>
        <dbReference type="Proteomes" id="UP000826195"/>
    </source>
</evidence>
<proteinExistence type="inferred from homology"/>
<evidence type="ECO:0000256" key="3">
    <source>
        <dbReference type="ARBA" id="ARBA00022692"/>
    </source>
</evidence>
<accession>A0AAV7IDW3</accession>
<feature type="transmembrane region" description="Helical" evidence="8">
    <location>
        <begin position="9"/>
        <end position="32"/>
    </location>
</feature>
<feature type="transmembrane region" description="Helical" evidence="8">
    <location>
        <begin position="137"/>
        <end position="160"/>
    </location>
</feature>
<dbReference type="Pfam" id="PF01529">
    <property type="entry name" value="DHHC"/>
    <property type="match status" value="1"/>
</dbReference>
<dbReference type="InterPro" id="IPR001594">
    <property type="entry name" value="Palmitoyltrfase_DHHC"/>
</dbReference>
<feature type="transmembrane region" description="Helical" evidence="8">
    <location>
        <begin position="38"/>
        <end position="57"/>
    </location>
</feature>
<evidence type="ECO:0000313" key="10">
    <source>
        <dbReference type="EMBL" id="KAH0549381.1"/>
    </source>
</evidence>
<keyword evidence="11" id="KW-1185">Reference proteome</keyword>
<evidence type="ECO:0000256" key="2">
    <source>
        <dbReference type="ARBA" id="ARBA00022679"/>
    </source>
</evidence>
<dbReference type="EMBL" id="JAHXZJ010001864">
    <property type="protein sequence ID" value="KAH0549381.1"/>
    <property type="molecule type" value="Genomic_DNA"/>
</dbReference>
<feature type="domain" description="Palmitoyltransferase DHHC" evidence="9">
    <location>
        <begin position="93"/>
        <end position="216"/>
    </location>
</feature>
<comment type="similarity">
    <text evidence="7">Belongs to the DHHC palmitoyltransferase family. PFA5 subfamily.</text>
</comment>